<feature type="region of interest" description="Disordered" evidence="6">
    <location>
        <begin position="859"/>
        <end position="918"/>
    </location>
</feature>
<feature type="compositionally biased region" description="Polar residues" evidence="6">
    <location>
        <begin position="240"/>
        <end position="262"/>
    </location>
</feature>
<feature type="compositionally biased region" description="Basic and acidic residues" evidence="6">
    <location>
        <begin position="901"/>
        <end position="911"/>
    </location>
</feature>
<dbReference type="GO" id="GO:0016592">
    <property type="term" value="C:mediator complex"/>
    <property type="evidence" value="ECO:0007669"/>
    <property type="project" value="InterPro"/>
</dbReference>
<evidence type="ECO:0000256" key="6">
    <source>
        <dbReference type="SAM" id="MobiDB-lite"/>
    </source>
</evidence>
<gene>
    <name evidence="7" type="ORF">BN1708_006516</name>
</gene>
<evidence type="ECO:0000313" key="7">
    <source>
        <dbReference type="EMBL" id="CRK34781.1"/>
    </source>
</evidence>
<feature type="region of interest" description="Disordered" evidence="6">
    <location>
        <begin position="1"/>
        <end position="135"/>
    </location>
</feature>
<dbReference type="EMBL" id="CVQH01023194">
    <property type="protein sequence ID" value="CRK34781.1"/>
    <property type="molecule type" value="Genomic_DNA"/>
</dbReference>
<dbReference type="GO" id="GO:0006357">
    <property type="term" value="P:regulation of transcription by RNA polymerase II"/>
    <property type="evidence" value="ECO:0007669"/>
    <property type="project" value="InterPro"/>
</dbReference>
<sequence>MSPPRRRSARLASASTPKPKKVSQLSSLTERDETPEEVESTSLDGVVASPHPQPATPASSALKPPMSEMHPSKVHPTATGSSETWLGFRDIKSANVARGKSAMNPQATPSRLSGVPSSSFTFNLTGPAGETGLSTDAQRMMADLREEAAKIKADLVAKRELEKLDEQVNGRKIARAKGKSGRFSAAHMEEFKKMDSIEGHASAFRAQPGRFTPVKKSLKRTSSKANLEDTPKSTLHRSPSKNNLQSTPSQAVSGLKCTSSKANLDEHIEKQPLGTTPSKLRVFAPQPQPSPSPVKRVRQQIEDDASSRRPISRDGSSLPRPTSSSNASASLARSGSTLTSSTSPAKATAARTGLPKISQPALTKSPSKASLSGLTQSTSKTDLGELTKSPSKPALGGTAKPAATHDLATLSRTVELKRRIVSPGRFERVKSILRGGKSPAQPAKSAIPQPFTGVSQTPGPRILDKPLPAVPFTTPRRKLFKRVDFTPDSKDTPSKSRGEVNYPNLDAILSRMNEPESHGAPREIKSPLPASPNKREGQAPEVPTVPGAFTFRSDRTARFGTGSPAGFGSSPGQLSVRQVRASITPVEEMPGSFPETADLPRATHTSKTPVKSMTAGIKHGLTNEKRARTNTEPFVLNKEGSTPAKLVFEGVPHGLPNEKRARTHVEPSHPNKENKSPVKILTGVAHGLANKKRARATEDDEPDVDQEGADRGGKRRKAELAPQPRILGTPKLARSTPIPSPQKVSAGTPSPVCGEIVMRGEDCVSLGWCFWHRACYGCLLCGSKHIASGVKLEELFGDMDDDLEDNMGKTRGREIEEPPLCAHCLVEAELDGMDERAVVQKGLRRMDCVDGGLGRTRWEASQGQPLPLRIGSHQTGAPVPESPAYRSPSLRATGQRSSITNHDRNQQRDAIDAIDPPDSTIYVSINDPLGEPAFKPSPTKPIPRWMQMLLGNRRQYYPDASRQSTPVSPSRVSSTSTQQLGPLPERARTSSSISTVCPQKILNPASTPPSLSPRVSSLTRTSSGGSITDFYRRTVEDHMKRHTPSSWVSHEPLKRPSSRMAYIQGHQRTVTEVSTSSAYATPPEFSFEEHNEIATLPCRPQPGLAGTMPSRHVAFDELPAQLTRTRHPLSAPAVPSSHKHDILTTLIDRMLSRCRRPHLPLRPIIVASRLTARSSIAPLSTIVFHQSRALLVTLATIEAQNHLQRLGTKDHQLPVANKSTAATMAPVENNPQELLEQQLKDTIQDLYQIMLQITMYTTTPTHSSHTALTSSLQTLSASLQAVHTTAVAGAPPTPDGVPPNAQDQLGMPPGVPLHDPARHVTPGALPNIPPELVQYVENGRNPDIYSREFVELVRRGNQLMRGKMGAFAQLRDVLAGEMRSAMPEFPDKFVLFVMATLHVVS</sequence>
<comment type="similarity">
    <text evidence="2">Belongs to the Mediator complex subunit 10 family.</text>
</comment>
<feature type="region of interest" description="Disordered" evidence="6">
    <location>
        <begin position="691"/>
        <end position="749"/>
    </location>
</feature>
<keyword evidence="5" id="KW-0539">Nucleus</keyword>
<feature type="region of interest" description="Disordered" evidence="6">
    <location>
        <begin position="483"/>
        <end position="548"/>
    </location>
</feature>
<evidence type="ECO:0000256" key="5">
    <source>
        <dbReference type="ARBA" id="ARBA00023242"/>
    </source>
</evidence>
<accession>A0A0G4MKP4</accession>
<feature type="compositionally biased region" description="Polar residues" evidence="6">
    <location>
        <begin position="360"/>
        <end position="381"/>
    </location>
</feature>
<keyword evidence="3" id="KW-0805">Transcription regulation</keyword>
<feature type="compositionally biased region" description="Acidic residues" evidence="6">
    <location>
        <begin position="698"/>
        <end position="707"/>
    </location>
</feature>
<feature type="region of interest" description="Disordered" evidence="6">
    <location>
        <begin position="650"/>
        <end position="676"/>
    </location>
</feature>
<feature type="compositionally biased region" description="Low complexity" evidence="6">
    <location>
        <begin position="961"/>
        <end position="979"/>
    </location>
</feature>
<feature type="compositionally biased region" description="Polar residues" evidence="6">
    <location>
        <begin position="1012"/>
        <end position="1023"/>
    </location>
</feature>
<feature type="compositionally biased region" description="Basic and acidic residues" evidence="6">
    <location>
        <begin position="656"/>
        <end position="676"/>
    </location>
</feature>
<evidence type="ECO:0000256" key="2">
    <source>
        <dbReference type="ARBA" id="ARBA00005389"/>
    </source>
</evidence>
<feature type="compositionally biased region" description="Polar residues" evidence="6">
    <location>
        <begin position="890"/>
        <end position="900"/>
    </location>
</feature>
<feature type="region of interest" description="Disordered" evidence="6">
    <location>
        <begin position="588"/>
        <end position="612"/>
    </location>
</feature>
<organism evidence="7 8">
    <name type="scientific">Verticillium longisporum</name>
    <name type="common">Verticillium dahliae var. longisporum</name>
    <dbReference type="NCBI Taxonomy" id="100787"/>
    <lineage>
        <taxon>Eukaryota</taxon>
        <taxon>Fungi</taxon>
        <taxon>Dikarya</taxon>
        <taxon>Ascomycota</taxon>
        <taxon>Pezizomycotina</taxon>
        <taxon>Sordariomycetes</taxon>
        <taxon>Hypocreomycetidae</taxon>
        <taxon>Glomerellales</taxon>
        <taxon>Plectosphaerellaceae</taxon>
        <taxon>Verticillium</taxon>
    </lineage>
</organism>
<reference evidence="7 8" key="1">
    <citation type="submission" date="2015-05" db="EMBL/GenBank/DDBJ databases">
        <authorList>
            <person name="Wang D.B."/>
            <person name="Wang M."/>
        </authorList>
    </citation>
    <scope>NUCLEOTIDE SEQUENCE [LARGE SCALE GENOMIC DNA]</scope>
    <source>
        <strain evidence="7">VL1</strain>
    </source>
</reference>
<feature type="compositionally biased region" description="Low complexity" evidence="6">
    <location>
        <begin position="323"/>
        <end position="350"/>
    </location>
</feature>
<name>A0A0G4MKP4_VERLO</name>
<feature type="region of interest" description="Disordered" evidence="6">
    <location>
        <begin position="199"/>
        <end position="406"/>
    </location>
</feature>
<feature type="region of interest" description="Disordered" evidence="6">
    <location>
        <begin position="432"/>
        <end position="470"/>
    </location>
</feature>
<dbReference type="STRING" id="100787.A0A0G4MKP4"/>
<feature type="compositionally biased region" description="Basic and acidic residues" evidence="6">
    <location>
        <begin position="513"/>
        <end position="525"/>
    </location>
</feature>
<evidence type="ECO:0000256" key="3">
    <source>
        <dbReference type="ARBA" id="ARBA00023015"/>
    </source>
</evidence>
<dbReference type="GO" id="GO:0003712">
    <property type="term" value="F:transcription coregulator activity"/>
    <property type="evidence" value="ECO:0007669"/>
    <property type="project" value="InterPro"/>
</dbReference>
<feature type="region of interest" description="Disordered" evidence="6">
    <location>
        <begin position="958"/>
        <end position="1023"/>
    </location>
</feature>
<feature type="region of interest" description="Disordered" evidence="6">
    <location>
        <begin position="556"/>
        <end position="575"/>
    </location>
</feature>
<comment type="subcellular location">
    <subcellularLocation>
        <location evidence="1">Nucleus</location>
    </subcellularLocation>
</comment>
<feature type="compositionally biased region" description="Polar residues" evidence="6">
    <location>
        <begin position="103"/>
        <end position="124"/>
    </location>
</feature>
<dbReference type="Pfam" id="PF09748">
    <property type="entry name" value="Med10"/>
    <property type="match status" value="1"/>
</dbReference>
<evidence type="ECO:0000256" key="1">
    <source>
        <dbReference type="ARBA" id="ARBA00004123"/>
    </source>
</evidence>
<evidence type="ECO:0000256" key="4">
    <source>
        <dbReference type="ARBA" id="ARBA00023163"/>
    </source>
</evidence>
<feature type="compositionally biased region" description="Basic and acidic residues" evidence="6">
    <location>
        <begin position="483"/>
        <end position="498"/>
    </location>
</feature>
<keyword evidence="4" id="KW-0804">Transcription</keyword>
<proteinExistence type="inferred from homology"/>
<dbReference type="InterPro" id="IPR019145">
    <property type="entry name" value="Mediator_Med10"/>
</dbReference>
<evidence type="ECO:0000313" key="8">
    <source>
        <dbReference type="Proteomes" id="UP000044602"/>
    </source>
</evidence>
<keyword evidence="8" id="KW-1185">Reference proteome</keyword>
<protein>
    <submittedName>
        <fullName evidence="7">Uncharacterized protein</fullName>
    </submittedName>
</protein>
<dbReference type="Proteomes" id="UP000044602">
    <property type="component" value="Unassembled WGS sequence"/>
</dbReference>